<sequence>MKENSSSKALLALSAAALGIPGLATLAPAVSAESPPERTTISYAYTQYEEDDLDASKLAVGSRERYDIDVHQLGLTTALSDRYGFAVNLARETMSGASPQAISADVQGDPQVVMSGASIEDERLDVSSSLRRYNEDTTVGVNLGYSGEDDYTAFSGGLDGSLTFNDRLDTISGGFAVSIDTVEPTQQIGFDRPKSEDKDSLTVFAGYSRIITSVSQIQGSLSATRKSGYLSDPYKLNDVRPDERLQLAASARYRHFIEAADAAAHVDYRIYGDDWGIMSHTLDLAWYQNINANLQLVPSFRYYTQGQADFYEPLTGLNTSGERSSDFRLSPYGAVTAGLKAIAYGYDWKMSIGAERYISDADFAVESVDRPNPALVEFTRISIGFEYSI</sequence>
<evidence type="ECO:0000256" key="1">
    <source>
        <dbReference type="SAM" id="SignalP"/>
    </source>
</evidence>
<feature type="chain" id="PRO_5046496262" description="DUF3570 domain-containing protein" evidence="1">
    <location>
        <begin position="27"/>
        <end position="389"/>
    </location>
</feature>
<proteinExistence type="predicted"/>
<keyword evidence="1" id="KW-0732">Signal</keyword>
<dbReference type="RefSeq" id="WP_344805969.1">
    <property type="nucleotide sequence ID" value="NZ_BAABBO010000009.1"/>
</dbReference>
<dbReference type="Proteomes" id="UP001501337">
    <property type="component" value="Unassembled WGS sequence"/>
</dbReference>
<evidence type="ECO:0000313" key="2">
    <source>
        <dbReference type="EMBL" id="GAA3962551.1"/>
    </source>
</evidence>
<dbReference type="InterPro" id="IPR021953">
    <property type="entry name" value="DUF3570"/>
</dbReference>
<evidence type="ECO:0000313" key="3">
    <source>
        <dbReference type="Proteomes" id="UP001501337"/>
    </source>
</evidence>
<organism evidence="2 3">
    <name type="scientific">Allohahella marinimesophila</name>
    <dbReference type="NCBI Taxonomy" id="1054972"/>
    <lineage>
        <taxon>Bacteria</taxon>
        <taxon>Pseudomonadati</taxon>
        <taxon>Pseudomonadota</taxon>
        <taxon>Gammaproteobacteria</taxon>
        <taxon>Oceanospirillales</taxon>
        <taxon>Hahellaceae</taxon>
        <taxon>Allohahella</taxon>
    </lineage>
</organism>
<feature type="signal peptide" evidence="1">
    <location>
        <begin position="1"/>
        <end position="26"/>
    </location>
</feature>
<name>A0ABP7PBG3_9GAMM</name>
<dbReference type="EMBL" id="BAABBO010000009">
    <property type="protein sequence ID" value="GAA3962551.1"/>
    <property type="molecule type" value="Genomic_DNA"/>
</dbReference>
<dbReference type="Pfam" id="PF12094">
    <property type="entry name" value="DUF3570"/>
    <property type="match status" value="1"/>
</dbReference>
<accession>A0ABP7PBG3</accession>
<comment type="caution">
    <text evidence="2">The sequence shown here is derived from an EMBL/GenBank/DDBJ whole genome shotgun (WGS) entry which is preliminary data.</text>
</comment>
<keyword evidence="3" id="KW-1185">Reference proteome</keyword>
<gene>
    <name evidence="2" type="ORF">GCM10022278_20620</name>
</gene>
<evidence type="ECO:0008006" key="4">
    <source>
        <dbReference type="Google" id="ProtNLM"/>
    </source>
</evidence>
<protein>
    <recommendedName>
        <fullName evidence="4">DUF3570 domain-containing protein</fullName>
    </recommendedName>
</protein>
<reference evidence="3" key="1">
    <citation type="journal article" date="2019" name="Int. J. Syst. Evol. Microbiol.">
        <title>The Global Catalogue of Microorganisms (GCM) 10K type strain sequencing project: providing services to taxonomists for standard genome sequencing and annotation.</title>
        <authorList>
            <consortium name="The Broad Institute Genomics Platform"/>
            <consortium name="The Broad Institute Genome Sequencing Center for Infectious Disease"/>
            <person name="Wu L."/>
            <person name="Ma J."/>
        </authorList>
    </citation>
    <scope>NUCLEOTIDE SEQUENCE [LARGE SCALE GENOMIC DNA]</scope>
    <source>
        <strain evidence="3">JCM 17555</strain>
    </source>
</reference>